<feature type="compositionally biased region" description="Low complexity" evidence="2">
    <location>
        <begin position="1270"/>
        <end position="1279"/>
    </location>
</feature>
<dbReference type="RefSeq" id="WP_183375761.1">
    <property type="nucleotide sequence ID" value="NZ_CBCSFZ010000001.1"/>
</dbReference>
<feature type="coiled-coil region" evidence="1">
    <location>
        <begin position="735"/>
        <end position="790"/>
    </location>
</feature>
<dbReference type="InterPro" id="IPR011335">
    <property type="entry name" value="Restrct_endonuc-II-like"/>
</dbReference>
<feature type="compositionally biased region" description="Basic and acidic residues" evidence="2">
    <location>
        <begin position="356"/>
        <end position="378"/>
    </location>
</feature>
<feature type="region of interest" description="Disordered" evidence="2">
    <location>
        <begin position="1240"/>
        <end position="1335"/>
    </location>
</feature>
<evidence type="ECO:0000313" key="4">
    <source>
        <dbReference type="EMBL" id="MBB3023015.1"/>
    </source>
</evidence>
<feature type="compositionally biased region" description="Low complexity" evidence="2">
    <location>
        <begin position="1248"/>
        <end position="1260"/>
    </location>
</feature>
<proteinExistence type="predicted"/>
<keyword evidence="5" id="KW-1185">Reference proteome</keyword>
<dbReference type="InterPro" id="IPR049468">
    <property type="entry name" value="Restrct_endonuc-II-like_dom"/>
</dbReference>
<protein>
    <recommendedName>
        <fullName evidence="3">Restriction endonuclease type II-like domain-containing protein</fullName>
    </recommendedName>
</protein>
<evidence type="ECO:0000259" key="3">
    <source>
        <dbReference type="Pfam" id="PF18741"/>
    </source>
</evidence>
<dbReference type="InterPro" id="IPR025103">
    <property type="entry name" value="DUF4011"/>
</dbReference>
<evidence type="ECO:0000256" key="1">
    <source>
        <dbReference type="SAM" id="Coils"/>
    </source>
</evidence>
<dbReference type="EMBL" id="JACHWP010000002">
    <property type="protein sequence ID" value="MBB3023015.1"/>
    <property type="molecule type" value="Genomic_DNA"/>
</dbReference>
<organism evidence="4 5">
    <name type="scientific">Helcobacillus massiliensis</name>
    <dbReference type="NCBI Taxonomy" id="521392"/>
    <lineage>
        <taxon>Bacteria</taxon>
        <taxon>Bacillati</taxon>
        <taxon>Actinomycetota</taxon>
        <taxon>Actinomycetes</taxon>
        <taxon>Micrococcales</taxon>
        <taxon>Dermabacteraceae</taxon>
        <taxon>Helcobacillus</taxon>
    </lineage>
</organism>
<feature type="region of interest" description="Disordered" evidence="2">
    <location>
        <begin position="1"/>
        <end position="95"/>
    </location>
</feature>
<feature type="compositionally biased region" description="Basic and acidic residues" evidence="2">
    <location>
        <begin position="66"/>
        <end position="78"/>
    </location>
</feature>
<sequence length="1550" mass="168340">MWIFGRSKKNAAGAEGEEPTKAAEPSAASARGGTGSADSAATGPADAPASASSPAAEADAAPSTLAERHAAQRERERQAGASAVPAAEIADTGTSSVDDIQHFTGDVPRLEGLLPVQVDEVTREDRVERALDRWRLTMSDLADGRGFLLDLRGGPEYLDLTNSHPQGLAHLFAARGATRLSSLVREPGSLATARRHARALREIAQSFAEERGLTTCYLGIGEASWLPSDGGSAIHAPIMLRPINLFLRGNAREDIDLDLDAAVELNPVLLKAMREAGVILDARSLLDLTASIHGFDPSPVIDAFRSLGEPLLNFRVSHALVVGSLIDSSVSMLEDFDTPSEDLADNDLIAALAGDPEAREALSPEGEKRAGTGDKEADASSAPIAIVDPDEARALSAIEDTDCLVVETAPGAPATSTIVNLMAELAAQQKRVLVVSQRSSHLADLAEAVTAAGIGDLLLDLSPDPQLQRTTVESLLVSLAKANSFVPPVSMEEDPALVEAAESLREHLTAMHRRQEPWGASAHDAINALSGLLRRDPAPRTQVRLPADVARRVGERPDEYRELLERAAATRALYLGADVTPWAGAHITTRTQADRALELAEALDDEHLPELIRRSREMTKQAHLEPAESIDALRTQIRVLERVRTVTTRFDAQVFLSDLDALIAATGDKKFRQAHGIKQGMRQRRALRQEAAGYAKDSATPQELHEALTGVRGVAHDWRTHSTAPDSQPVVPADLDDLTAVVDRCERALDELEVLLAGTRAGTEFGRRPITDIQAQIRELVEDKQALEDLPEQTTILRELDFEGLGRLVADLRARELEEENVAAELDLAWWSSVFEFIAAKEPLLSEHTGTDLSQIAERYRRLDAQFLAAQQYRVREQADRILVETMKRYRDTSRAAIVELNNPGTTSVKDVVAKYEQIMFRARPLWLVSPYMVPQLIPSGVHFDVVIVADGARLPTAAAVPALTRADRAVVIGDAYEYAGEPPLQPEAEELEPGALPMANNLLLDDLRALAPIVRIRRDQHPATGGVRRFVSRVTRAGRPDELDAHQLAVPSPLPPDDDLFIHVEDGRGPVAADTAYVESTEAELRRITDLVVQHARMSPERSLAVVTVTAEHAKRVMDRIMSTVSRMPELRDFFQPNVPEAFVVTPAIGATAVERDDIIVSLGFGLTPHGRLFHSFGPLSGPHGRKVLVSLLTRSRLRTVVVSSLASADFDPDRLTTEGARDLYDLLRFLEAGFDAAVLGEDDGTPDPAEQAAAAPEPTEQEAEEQQADGVSESAEQAAEEQQADGAPDPAEQEATECAEDAGESADASEPVGHSAADVAPLPEPTLEVSEDDATADATPAIRFAEGGDSHIDALVADLADRLQERGLHTELDYGLSHDRIELAVGHRDLPGRLLVAVETDGARYATTADQRERDRLRTERLEAAGWVVERVWSWALFIDPEGEADRVTRTVERAHAFWMERLQEPVARAGTTRHRLPRPKVPAGHPLSFYGAEDFDAVVAYISSDGRARLTEQLAAEVREFLGFEQRSLLLDVSVSSAIRRYQESHD</sequence>
<dbReference type="Pfam" id="PF18741">
    <property type="entry name" value="MTES_1575"/>
    <property type="match status" value="1"/>
</dbReference>
<name>A0A839QTF1_9MICO</name>
<evidence type="ECO:0000313" key="5">
    <source>
        <dbReference type="Proteomes" id="UP000568050"/>
    </source>
</evidence>
<keyword evidence="1" id="KW-0175">Coiled coil</keyword>
<feature type="compositionally biased region" description="Low complexity" evidence="2">
    <location>
        <begin position="25"/>
        <end position="64"/>
    </location>
</feature>
<dbReference type="Pfam" id="PF13195">
    <property type="entry name" value="DUF4011"/>
    <property type="match status" value="1"/>
</dbReference>
<evidence type="ECO:0000256" key="2">
    <source>
        <dbReference type="SAM" id="MobiDB-lite"/>
    </source>
</evidence>
<dbReference type="Proteomes" id="UP000568050">
    <property type="component" value="Unassembled WGS sequence"/>
</dbReference>
<dbReference type="SUPFAM" id="SSF52980">
    <property type="entry name" value="Restriction endonuclease-like"/>
    <property type="match status" value="1"/>
</dbReference>
<feature type="domain" description="Restriction endonuclease type II-like" evidence="3">
    <location>
        <begin position="1360"/>
        <end position="1452"/>
    </location>
</feature>
<accession>A0A839QTF1</accession>
<comment type="caution">
    <text evidence="4">The sequence shown here is derived from an EMBL/GenBank/DDBJ whole genome shotgun (WGS) entry which is preliminary data.</text>
</comment>
<gene>
    <name evidence="4" type="ORF">FHX50_001298</name>
</gene>
<feature type="compositionally biased region" description="Acidic residues" evidence="2">
    <location>
        <begin position="1293"/>
        <end position="1306"/>
    </location>
</feature>
<reference evidence="4 5" key="1">
    <citation type="submission" date="2020-08" db="EMBL/GenBank/DDBJ databases">
        <title>Sequencing the genomes of 1000 actinobacteria strains.</title>
        <authorList>
            <person name="Klenk H.-P."/>
        </authorList>
    </citation>
    <scope>NUCLEOTIDE SEQUENCE [LARGE SCALE GENOMIC DNA]</scope>
    <source>
        <strain evidence="4 5">DSM 23040</strain>
    </source>
</reference>
<feature type="region of interest" description="Disordered" evidence="2">
    <location>
        <begin position="356"/>
        <end position="383"/>
    </location>
</feature>